<evidence type="ECO:0000313" key="16">
    <source>
        <dbReference type="EMBL" id="TDY42091.1"/>
    </source>
</evidence>
<dbReference type="PANTHER" id="PTHR21248">
    <property type="entry name" value="CARDIOLIPIN SYNTHASE"/>
    <property type="match status" value="1"/>
</dbReference>
<keyword evidence="17" id="KW-1185">Reference proteome</keyword>
<evidence type="ECO:0000256" key="11">
    <source>
        <dbReference type="ARBA" id="ARBA00023264"/>
    </source>
</evidence>
<sequence length="580" mass="63299">MRFDLLHIGTLVFFCHLLGVIAACHAILHTRTSQGAIAWAVSLVAMPYLTLIPYLFLGRSKFAGYVDARRFGNELLRTRAHPPEWQTHPSSQGRPTQALGEHLVRSLTHLSGMPFVSGNSVRTLVNGEATFSAILEAIESARSYVIVQFFIVRADALGELIKDALIAKVAQGVRAYVLYDSIGSFDLPHRYVAAMRAGGVEMHPFATNRRFVNRFQLNFRNHRKIVVVDGERAFVGGHNIGVEYLGGKPPLSPWRDTHIEVRGPAVASIQFVFTEDWYWATQQLPPLEVPPRARTTATAMAEEPVRTAAVAASVRVALAASGAAQTDEPAAEIDVMPGENQAAISATTPAAIAAATPAATPLDKRAAAPSPSGAAPVSTPAPGATTQARPSPADDNAGDMHCLVLPSGPADKQETCSLFFVEAISAARKRIWITTPYLVPDEAVFSALRLAAMRGVDVRILIPSRRDHIVVFEASRLYAYDSVRAGVRVFRYRPGFLHQKVVLIDDVAAAVGSANLDNRSFRLNFEIMVLTIDSGFAAEVEAMLLRDFAESFEIDRSEYRKSPSWRRMAMHVARLFAPIL</sequence>
<dbReference type="Gene3D" id="3.30.870.10">
    <property type="entry name" value="Endonuclease Chain A"/>
    <property type="match status" value="2"/>
</dbReference>
<evidence type="ECO:0000256" key="7">
    <source>
        <dbReference type="ARBA" id="ARBA00022989"/>
    </source>
</evidence>
<comment type="caution">
    <text evidence="13">Lacks conserved residue(s) required for the propagation of feature annotation.</text>
</comment>
<feature type="compositionally biased region" description="Low complexity" evidence="14">
    <location>
        <begin position="356"/>
        <end position="386"/>
    </location>
</feature>
<evidence type="ECO:0000256" key="3">
    <source>
        <dbReference type="ARBA" id="ARBA00022516"/>
    </source>
</evidence>
<evidence type="ECO:0000256" key="4">
    <source>
        <dbReference type="ARBA" id="ARBA00022679"/>
    </source>
</evidence>
<dbReference type="Pfam" id="PF13091">
    <property type="entry name" value="PLDc_2"/>
    <property type="match status" value="2"/>
</dbReference>
<feature type="domain" description="PLD phosphodiesterase" evidence="15">
    <location>
        <begin position="493"/>
        <end position="520"/>
    </location>
</feature>
<dbReference type="Proteomes" id="UP000295509">
    <property type="component" value="Unassembled WGS sequence"/>
</dbReference>
<evidence type="ECO:0000256" key="6">
    <source>
        <dbReference type="ARBA" id="ARBA00022737"/>
    </source>
</evidence>
<dbReference type="GO" id="GO:0032049">
    <property type="term" value="P:cardiolipin biosynthetic process"/>
    <property type="evidence" value="ECO:0007669"/>
    <property type="project" value="InterPro"/>
</dbReference>
<dbReference type="AlphaFoldDB" id="A0A4R8LG50"/>
<name>A0A4R8LG50_9BURK</name>
<evidence type="ECO:0000313" key="17">
    <source>
        <dbReference type="Proteomes" id="UP000295509"/>
    </source>
</evidence>
<keyword evidence="3 13" id="KW-0444">Lipid biosynthesis</keyword>
<feature type="active site" evidence="13">
    <location>
        <position position="498"/>
    </location>
</feature>
<keyword evidence="6" id="KW-0677">Repeat</keyword>
<feature type="transmembrane region" description="Helical" evidence="13">
    <location>
        <begin position="36"/>
        <end position="57"/>
    </location>
</feature>
<dbReference type="PROSITE" id="PS50035">
    <property type="entry name" value="PLD"/>
    <property type="match status" value="2"/>
</dbReference>
<evidence type="ECO:0000256" key="8">
    <source>
        <dbReference type="ARBA" id="ARBA00023098"/>
    </source>
</evidence>
<accession>A0A4R8LG50</accession>
<comment type="caution">
    <text evidence="16">The sequence shown here is derived from an EMBL/GenBank/DDBJ whole genome shotgun (WGS) entry which is preliminary data.</text>
</comment>
<dbReference type="CDD" id="cd09155">
    <property type="entry name" value="PLDc_PaCLS_like_1"/>
    <property type="match status" value="1"/>
</dbReference>
<feature type="active site" evidence="13">
    <location>
        <position position="500"/>
    </location>
</feature>
<evidence type="ECO:0000256" key="5">
    <source>
        <dbReference type="ARBA" id="ARBA00022692"/>
    </source>
</evidence>
<keyword evidence="4 13" id="KW-0808">Transferase</keyword>
<comment type="subcellular location">
    <subcellularLocation>
        <location evidence="1 13">Cell membrane</location>
        <topology evidence="1 13">Multi-pass membrane protein</topology>
    </subcellularLocation>
</comment>
<dbReference type="PANTHER" id="PTHR21248:SF22">
    <property type="entry name" value="PHOSPHOLIPASE D"/>
    <property type="match status" value="1"/>
</dbReference>
<protein>
    <recommendedName>
        <fullName evidence="13">Cardiolipin synthase A</fullName>
        <shortName evidence="13">CL synthase</shortName>
        <ecNumber evidence="13">2.7.8.-</ecNumber>
    </recommendedName>
</protein>
<dbReference type="InterPro" id="IPR027379">
    <property type="entry name" value="CLS_N"/>
</dbReference>
<dbReference type="InterPro" id="IPR030840">
    <property type="entry name" value="CL_synthase_A"/>
</dbReference>
<dbReference type="EMBL" id="SORE01000023">
    <property type="protein sequence ID" value="TDY42091.1"/>
    <property type="molecule type" value="Genomic_DNA"/>
</dbReference>
<comment type="catalytic activity">
    <reaction evidence="13">
        <text>2 a 1,2-diacyl-sn-glycero-3-phospho-(1'-sn-glycerol) = a cardiolipin + glycerol</text>
        <dbReference type="Rhea" id="RHEA:31451"/>
        <dbReference type="ChEBI" id="CHEBI:17754"/>
        <dbReference type="ChEBI" id="CHEBI:62237"/>
        <dbReference type="ChEBI" id="CHEBI:64716"/>
    </reaction>
</comment>
<gene>
    <name evidence="13" type="primary">clsA</name>
    <name evidence="16" type="ORF">BX592_12377</name>
</gene>
<dbReference type="InterPro" id="IPR001736">
    <property type="entry name" value="PLipase_D/transphosphatidylase"/>
</dbReference>
<evidence type="ECO:0000256" key="2">
    <source>
        <dbReference type="ARBA" id="ARBA00022475"/>
    </source>
</evidence>
<feature type="active site" evidence="13">
    <location>
        <position position="224"/>
    </location>
</feature>
<keyword evidence="5 13" id="KW-0812">Transmembrane</keyword>
<dbReference type="PROSITE" id="PS51257">
    <property type="entry name" value="PROKAR_LIPOPROTEIN"/>
    <property type="match status" value="1"/>
</dbReference>
<evidence type="ECO:0000259" key="15">
    <source>
        <dbReference type="PROSITE" id="PS50035"/>
    </source>
</evidence>
<keyword evidence="11 13" id="KW-1208">Phospholipid metabolism</keyword>
<dbReference type="GO" id="GO:0005886">
    <property type="term" value="C:plasma membrane"/>
    <property type="evidence" value="ECO:0007669"/>
    <property type="project" value="UniProtKB-SubCell"/>
</dbReference>
<feature type="active site" evidence="13">
    <location>
        <position position="505"/>
    </location>
</feature>
<dbReference type="Pfam" id="PF13396">
    <property type="entry name" value="PLDc_N"/>
    <property type="match status" value="1"/>
</dbReference>
<comment type="function">
    <text evidence="12 13">Catalyzes the reversible phosphatidyl group transfer from one phosphatidylglycerol molecule to another to form cardiolipin (CL) (diphosphatidylglycerol) and glycerol.</text>
</comment>
<evidence type="ECO:0000256" key="10">
    <source>
        <dbReference type="ARBA" id="ARBA00023209"/>
    </source>
</evidence>
<keyword evidence="7 13" id="KW-1133">Transmembrane helix</keyword>
<comment type="similarity">
    <text evidence="13">Belongs to the phospholipase D family. Cardiolipin synthase subfamily. ClsA sub-subfamily.</text>
</comment>
<keyword evidence="2 13" id="KW-1003">Cell membrane</keyword>
<feature type="active site" evidence="13">
    <location>
        <position position="229"/>
    </location>
</feature>
<dbReference type="SUPFAM" id="SSF56024">
    <property type="entry name" value="Phospholipase D/nuclease"/>
    <property type="match status" value="2"/>
</dbReference>
<dbReference type="InterPro" id="IPR025202">
    <property type="entry name" value="PLD-like_dom"/>
</dbReference>
<feature type="active site" evidence="13">
    <location>
        <position position="222"/>
    </location>
</feature>
<organism evidence="16 17">
    <name type="scientific">Paraburkholderia rhizosphaerae</name>
    <dbReference type="NCBI Taxonomy" id="480658"/>
    <lineage>
        <taxon>Bacteria</taxon>
        <taxon>Pseudomonadati</taxon>
        <taxon>Pseudomonadota</taxon>
        <taxon>Betaproteobacteria</taxon>
        <taxon>Burkholderiales</taxon>
        <taxon>Burkholderiaceae</taxon>
        <taxon>Paraburkholderia</taxon>
    </lineage>
</organism>
<keyword evidence="9 13" id="KW-0472">Membrane</keyword>
<dbReference type="FunFam" id="3.30.870.10:FF:000014">
    <property type="entry name" value="Cardiolipin synthase"/>
    <property type="match status" value="1"/>
</dbReference>
<keyword evidence="10 13" id="KW-0594">Phospholipid biosynthesis</keyword>
<feature type="region of interest" description="Disordered" evidence="14">
    <location>
        <begin position="356"/>
        <end position="405"/>
    </location>
</feature>
<dbReference type="EC" id="2.7.8.-" evidence="13"/>
<dbReference type="RefSeq" id="WP_243849726.1">
    <property type="nucleotide sequence ID" value="NZ_JBHLUW010000062.1"/>
</dbReference>
<evidence type="ECO:0000256" key="13">
    <source>
        <dbReference type="HAMAP-Rule" id="MF_00190"/>
    </source>
</evidence>
<evidence type="ECO:0000256" key="12">
    <source>
        <dbReference type="ARBA" id="ARBA00057569"/>
    </source>
</evidence>
<reference evidence="16 17" key="1">
    <citation type="submission" date="2019-03" db="EMBL/GenBank/DDBJ databases">
        <title>Genomic Encyclopedia of Type Strains, Phase III (KMG-III): the genomes of soil and plant-associated and newly described type strains.</title>
        <authorList>
            <person name="Whitman W."/>
        </authorList>
    </citation>
    <scope>NUCLEOTIDE SEQUENCE [LARGE SCALE GENOMIC DNA]</scope>
    <source>
        <strain evidence="16 17">LMG 29544</strain>
    </source>
</reference>
<evidence type="ECO:0000256" key="9">
    <source>
        <dbReference type="ARBA" id="ARBA00023136"/>
    </source>
</evidence>
<dbReference type="GO" id="GO:0008808">
    <property type="term" value="F:cardiolipin synthase activity"/>
    <property type="evidence" value="ECO:0007669"/>
    <property type="project" value="InterPro"/>
</dbReference>
<dbReference type="CDD" id="cd09161">
    <property type="entry name" value="PLDc_PaCLS_like_2"/>
    <property type="match status" value="1"/>
</dbReference>
<dbReference type="FunFam" id="3.30.870.10:FF:000021">
    <property type="entry name" value="Cardiolipin synthase"/>
    <property type="match status" value="1"/>
</dbReference>
<proteinExistence type="inferred from homology"/>
<evidence type="ECO:0000256" key="1">
    <source>
        <dbReference type="ARBA" id="ARBA00004651"/>
    </source>
</evidence>
<evidence type="ECO:0000256" key="14">
    <source>
        <dbReference type="SAM" id="MobiDB-lite"/>
    </source>
</evidence>
<dbReference type="SMART" id="SM00155">
    <property type="entry name" value="PLDc"/>
    <property type="match status" value="2"/>
</dbReference>
<keyword evidence="8 13" id="KW-0443">Lipid metabolism</keyword>
<feature type="domain" description="PLD phosphodiesterase" evidence="15">
    <location>
        <begin position="217"/>
        <end position="244"/>
    </location>
</feature>
<dbReference type="HAMAP" id="MF_00190">
    <property type="entry name" value="Cardiolipin_synth_ClsA"/>
    <property type="match status" value="1"/>
</dbReference>